<evidence type="ECO:0000313" key="14">
    <source>
        <dbReference type="Proteomes" id="UP000658131"/>
    </source>
</evidence>
<keyword evidence="6" id="KW-0547">Nucleotide-binding</keyword>
<accession>A0ABR7NHP5</accession>
<dbReference type="EMBL" id="JACRTB010000007">
    <property type="protein sequence ID" value="MBC8575929.1"/>
    <property type="molecule type" value="Genomic_DNA"/>
</dbReference>
<keyword evidence="3" id="KW-0819">tRNA processing</keyword>
<evidence type="ECO:0000256" key="7">
    <source>
        <dbReference type="ARBA" id="ARBA00022842"/>
    </source>
</evidence>
<dbReference type="PANTHER" id="PTHR46173:SF1">
    <property type="entry name" value="CCA TRNA NUCLEOTIDYLTRANSFERASE 1, MITOCHONDRIAL"/>
    <property type="match status" value="1"/>
</dbReference>
<dbReference type="Gene3D" id="3.30.460.10">
    <property type="entry name" value="Beta Polymerase, domain 2"/>
    <property type="match status" value="1"/>
</dbReference>
<evidence type="ECO:0000256" key="2">
    <source>
        <dbReference type="ARBA" id="ARBA00022679"/>
    </source>
</evidence>
<dbReference type="Gene3D" id="1.10.3090.10">
    <property type="entry name" value="cca-adding enzyme, domain 2"/>
    <property type="match status" value="1"/>
</dbReference>
<dbReference type="SUPFAM" id="SSF81301">
    <property type="entry name" value="Nucleotidyltransferase"/>
    <property type="match status" value="1"/>
</dbReference>
<keyword evidence="4" id="KW-0548">Nucleotidyltransferase</keyword>
<evidence type="ECO:0000313" key="13">
    <source>
        <dbReference type="EMBL" id="MBC8575929.1"/>
    </source>
</evidence>
<comment type="cofactor">
    <cofactor evidence="1">
        <name>Mg(2+)</name>
        <dbReference type="ChEBI" id="CHEBI:18420"/>
    </cofactor>
</comment>
<organism evidence="13 14">
    <name type="scientific">Yanshouia hominis</name>
    <dbReference type="NCBI Taxonomy" id="2763673"/>
    <lineage>
        <taxon>Bacteria</taxon>
        <taxon>Bacillati</taxon>
        <taxon>Bacillota</taxon>
        <taxon>Clostridia</taxon>
        <taxon>Eubacteriales</taxon>
        <taxon>Oscillospiraceae</taxon>
        <taxon>Yanshouia</taxon>
    </lineage>
</organism>
<name>A0ABR7NHP5_9FIRM</name>
<evidence type="ECO:0000256" key="6">
    <source>
        <dbReference type="ARBA" id="ARBA00022741"/>
    </source>
</evidence>
<evidence type="ECO:0000256" key="5">
    <source>
        <dbReference type="ARBA" id="ARBA00022723"/>
    </source>
</evidence>
<comment type="similarity">
    <text evidence="9">Belongs to the tRNA nucleotidyltransferase/poly(A) polymerase family.</text>
</comment>
<dbReference type="Pfam" id="PF12627">
    <property type="entry name" value="PolyA_pol_RNAbd"/>
    <property type="match status" value="1"/>
</dbReference>
<dbReference type="InterPro" id="IPR032810">
    <property type="entry name" value="CCA-adding_enz_C"/>
</dbReference>
<keyword evidence="8 9" id="KW-0694">RNA-binding</keyword>
<evidence type="ECO:0000256" key="1">
    <source>
        <dbReference type="ARBA" id="ARBA00001946"/>
    </source>
</evidence>
<comment type="caution">
    <text evidence="13">The sequence shown here is derived from an EMBL/GenBank/DDBJ whole genome shotgun (WGS) entry which is preliminary data.</text>
</comment>
<dbReference type="InterPro" id="IPR050264">
    <property type="entry name" value="Bact_CCA-adding_enz_type3_sf"/>
</dbReference>
<evidence type="ECO:0000259" key="10">
    <source>
        <dbReference type="Pfam" id="PF01743"/>
    </source>
</evidence>
<dbReference type="InterPro" id="IPR003607">
    <property type="entry name" value="HD/PDEase_dom"/>
</dbReference>
<reference evidence="13 14" key="1">
    <citation type="submission" date="2020-08" db="EMBL/GenBank/DDBJ databases">
        <title>Genome public.</title>
        <authorList>
            <person name="Liu C."/>
            <person name="Sun Q."/>
        </authorList>
    </citation>
    <scope>NUCLEOTIDE SEQUENCE [LARGE SCALE GENOMIC DNA]</scope>
    <source>
        <strain evidence="13 14">BX1</strain>
    </source>
</reference>
<dbReference type="RefSeq" id="WP_262399497.1">
    <property type="nucleotide sequence ID" value="NZ_JACRTB010000007.1"/>
</dbReference>
<gene>
    <name evidence="13" type="ORF">H8717_05815</name>
</gene>
<dbReference type="Pfam" id="PF01743">
    <property type="entry name" value="PolyA_pol"/>
    <property type="match status" value="1"/>
</dbReference>
<protein>
    <submittedName>
        <fullName evidence="13">HD domain-containing protein</fullName>
    </submittedName>
</protein>
<dbReference type="CDD" id="cd05398">
    <property type="entry name" value="NT_ClassII-CCAase"/>
    <property type="match status" value="1"/>
</dbReference>
<evidence type="ECO:0000256" key="4">
    <source>
        <dbReference type="ARBA" id="ARBA00022695"/>
    </source>
</evidence>
<proteinExistence type="inferred from homology"/>
<feature type="domain" description="Poly A polymerase head" evidence="10">
    <location>
        <begin position="26"/>
        <end position="145"/>
    </location>
</feature>
<evidence type="ECO:0000256" key="3">
    <source>
        <dbReference type="ARBA" id="ARBA00022694"/>
    </source>
</evidence>
<dbReference type="PANTHER" id="PTHR46173">
    <property type="entry name" value="CCA TRNA NUCLEOTIDYLTRANSFERASE 1, MITOCHONDRIAL"/>
    <property type="match status" value="1"/>
</dbReference>
<dbReference type="InterPro" id="IPR032828">
    <property type="entry name" value="PolyA_RNA-bd"/>
</dbReference>
<dbReference type="CDD" id="cd00077">
    <property type="entry name" value="HDc"/>
    <property type="match status" value="1"/>
</dbReference>
<dbReference type="InterPro" id="IPR043519">
    <property type="entry name" value="NT_sf"/>
</dbReference>
<evidence type="ECO:0000256" key="8">
    <source>
        <dbReference type="ARBA" id="ARBA00022884"/>
    </source>
</evidence>
<keyword evidence="5" id="KW-0479">Metal-binding</keyword>
<dbReference type="SUPFAM" id="SSF81891">
    <property type="entry name" value="Poly A polymerase C-terminal region-like"/>
    <property type="match status" value="1"/>
</dbReference>
<dbReference type="InterPro" id="IPR002646">
    <property type="entry name" value="PolA_pol_head_dom"/>
</dbReference>
<dbReference type="Gene3D" id="1.10.246.80">
    <property type="match status" value="1"/>
</dbReference>
<keyword evidence="7" id="KW-0460">Magnesium</keyword>
<sequence length="445" mass="49320">MTIEPPERVSRALSMLRRAGFRAVPVGGCVRDLLRGETPHDWDIATAARPNEMKMIFAGERVLETGLRHGTLTLLIGREPVEITSFRADGDYSDGRRPDEVRFTRSLEEDLSRRDFTINALCLGEDGAVIDLFGGQEDLARGVIRCIGDPDRRFGEDALRILRALRFSARFGFAIEKETAAALRRNLPRLKLLAAERVASELEGLLCAPDPVRVLLGYPEAVCAVFPALAGCVGLAQPERYHCYDVYEHAVRAAGAVSPEFPLRLAALLHDVGKPACADGQGHFYGHDREGARLCGEALAALRCSAALRQRVTRLVRLHHLPLSPERVRLRRLLARYGEAVLRGLLMMQRADAAAQAPALREERARELDRFETALNALLAERPAMSLKQLAVRGGDLLALGLPEGEQIGRTLRFLLREVVGERLPNDREALLSAARERMGRERDE</sequence>
<dbReference type="Proteomes" id="UP000658131">
    <property type="component" value="Unassembled WGS sequence"/>
</dbReference>
<dbReference type="Pfam" id="PF13735">
    <property type="entry name" value="tRNA_NucTran2_2"/>
    <property type="match status" value="1"/>
</dbReference>
<keyword evidence="14" id="KW-1185">Reference proteome</keyword>
<feature type="domain" description="tRNA nucleotidyltransferase/poly(A) polymerase RNA and SrmB- binding" evidence="11">
    <location>
        <begin position="172"/>
        <end position="215"/>
    </location>
</feature>
<evidence type="ECO:0000259" key="11">
    <source>
        <dbReference type="Pfam" id="PF12627"/>
    </source>
</evidence>
<feature type="domain" description="CCA-adding enzyme C-terminal" evidence="12">
    <location>
        <begin position="299"/>
        <end position="435"/>
    </location>
</feature>
<keyword evidence="2 9" id="KW-0808">Transferase</keyword>
<evidence type="ECO:0000256" key="9">
    <source>
        <dbReference type="RuleBase" id="RU003953"/>
    </source>
</evidence>
<evidence type="ECO:0000259" key="12">
    <source>
        <dbReference type="Pfam" id="PF13735"/>
    </source>
</evidence>